<evidence type="ECO:0000313" key="9">
    <source>
        <dbReference type="Proteomes" id="UP000183155"/>
    </source>
</evidence>
<keyword evidence="2" id="KW-0813">Transport</keyword>
<dbReference type="Proteomes" id="UP000183155">
    <property type="component" value="Unassembled WGS sequence"/>
</dbReference>
<dbReference type="InterPro" id="IPR009335">
    <property type="entry name" value="T3SS_HrpE/ATPase_suE"/>
</dbReference>
<reference evidence="7 9" key="2">
    <citation type="submission" date="2016-10" db="EMBL/GenBank/DDBJ databases">
        <authorList>
            <person name="Varghese N."/>
            <person name="Submissions S."/>
        </authorList>
    </citation>
    <scope>NUCLEOTIDE SEQUENCE [LARGE SCALE GENOMIC DNA]</scope>
    <source>
        <strain evidence="7 9">BS3652</strain>
    </source>
</reference>
<dbReference type="PATRIC" id="fig|47884.3.peg.1196"/>
<sequence>MLSRRKIELRPGAPGLPLTLITRQDLIDCGQAHEVLAHARARADELLSTTQKISEAQLEQARCEFWQQANAQLSRWQMEHACICEALESCATSLVNQALQLLLNDVPPDAQIAALLAQLLRAHCPPVSATLRCHPQAAADVQRWLSRRNDALWQLQSDERLAPRMLVLVTAQGDLRIDWPTALEALQLPVSTHGTVQALPATE</sequence>
<accession>A0A0J6JPQ7</accession>
<name>A0A0J6JPQ7_PSETA</name>
<protein>
    <submittedName>
        <fullName evidence="6 7">Type III secretion protein</fullName>
    </submittedName>
</protein>
<dbReference type="GO" id="GO:0030254">
    <property type="term" value="P:protein secretion by the type III secretion system"/>
    <property type="evidence" value="ECO:0007669"/>
    <property type="project" value="InterPro"/>
</dbReference>
<comment type="caution">
    <text evidence="6">The sequence shown here is derived from an EMBL/GenBank/DDBJ whole genome shotgun (WGS) entry which is preliminary data.</text>
</comment>
<keyword evidence="3" id="KW-0963">Cytoplasm</keyword>
<comment type="subcellular location">
    <subcellularLocation>
        <location evidence="1">Cytoplasm</location>
    </subcellularLocation>
</comment>
<dbReference type="RefSeq" id="WP_048378515.1">
    <property type="nucleotide sequence ID" value="NZ_FNRS01000001.1"/>
</dbReference>
<evidence type="ECO:0000256" key="5">
    <source>
        <dbReference type="ARBA" id="ARBA00024335"/>
    </source>
</evidence>
<dbReference type="AlphaFoldDB" id="A0A0J6JPQ7"/>
<dbReference type="EMBL" id="JYLA01000002">
    <property type="protein sequence ID" value="KMM85792.1"/>
    <property type="molecule type" value="Genomic_DNA"/>
</dbReference>
<evidence type="ECO:0000256" key="4">
    <source>
        <dbReference type="ARBA" id="ARBA00022927"/>
    </source>
</evidence>
<dbReference type="Proteomes" id="UP000036395">
    <property type="component" value="Unassembled WGS sequence"/>
</dbReference>
<evidence type="ECO:0000313" key="7">
    <source>
        <dbReference type="EMBL" id="SED12098.1"/>
    </source>
</evidence>
<evidence type="ECO:0000313" key="6">
    <source>
        <dbReference type="EMBL" id="KMM85792.1"/>
    </source>
</evidence>
<dbReference type="OrthoDB" id="6629448at2"/>
<evidence type="ECO:0000256" key="3">
    <source>
        <dbReference type="ARBA" id="ARBA00022490"/>
    </source>
</evidence>
<dbReference type="EMBL" id="FNRS01000001">
    <property type="protein sequence ID" value="SED12098.1"/>
    <property type="molecule type" value="Genomic_DNA"/>
</dbReference>
<evidence type="ECO:0000256" key="1">
    <source>
        <dbReference type="ARBA" id="ARBA00004496"/>
    </source>
</evidence>
<dbReference type="Pfam" id="PF06188">
    <property type="entry name" value="HrpE"/>
    <property type="match status" value="1"/>
</dbReference>
<dbReference type="STRING" id="47884.SAMN04490203_3861"/>
<dbReference type="InterPro" id="IPR012842">
    <property type="entry name" value="T3SS_SctL/SctL2"/>
</dbReference>
<keyword evidence="4" id="KW-0653">Protein transport</keyword>
<keyword evidence="9" id="KW-1185">Reference proteome</keyword>
<evidence type="ECO:0000313" key="8">
    <source>
        <dbReference type="Proteomes" id="UP000036395"/>
    </source>
</evidence>
<proteinExistence type="inferred from homology"/>
<organism evidence="6 8">
    <name type="scientific">Pseudomonas taetrolens</name>
    <dbReference type="NCBI Taxonomy" id="47884"/>
    <lineage>
        <taxon>Bacteria</taxon>
        <taxon>Pseudomonadati</taxon>
        <taxon>Pseudomonadota</taxon>
        <taxon>Gammaproteobacteria</taxon>
        <taxon>Pseudomonadales</taxon>
        <taxon>Pseudomonadaceae</taxon>
        <taxon>Pseudomonas</taxon>
    </lineage>
</organism>
<evidence type="ECO:0000256" key="2">
    <source>
        <dbReference type="ARBA" id="ARBA00022448"/>
    </source>
</evidence>
<dbReference type="GO" id="GO:0005737">
    <property type="term" value="C:cytoplasm"/>
    <property type="evidence" value="ECO:0007669"/>
    <property type="project" value="UniProtKB-SubCell"/>
</dbReference>
<reference evidence="6 8" key="1">
    <citation type="submission" date="2015-02" db="EMBL/GenBank/DDBJ databases">
        <title>Pseudomonas helleri sp. nov. and Pseudomonas weihenstephanensis sp. nov., isolated from raw cows milk.</title>
        <authorList>
            <person name="von Neubeck M."/>
            <person name="Huptas C."/>
            <person name="Wenning M."/>
            <person name="Scherer S."/>
        </authorList>
    </citation>
    <scope>NUCLEOTIDE SEQUENCE [LARGE SCALE GENOMIC DNA]</scope>
    <source>
        <strain evidence="6 8">DSM 21104</strain>
    </source>
</reference>
<comment type="similarity">
    <text evidence="5">Belongs to the SctL stator family.</text>
</comment>
<gene>
    <name evidence="7" type="ORF">SAMN04490203_3861</name>
    <name evidence="6" type="ORF">TU78_03995</name>
</gene>
<dbReference type="NCBIfam" id="TIGR02499">
    <property type="entry name" value="HrpE_YscL_not"/>
    <property type="match status" value="1"/>
</dbReference>